<dbReference type="InterPro" id="IPR039751">
    <property type="entry name" value="HERPUD1/2"/>
</dbReference>
<evidence type="ECO:0000313" key="8">
    <source>
        <dbReference type="EMBL" id="OSC98659.1"/>
    </source>
</evidence>
<evidence type="ECO:0000256" key="2">
    <source>
        <dbReference type="ARBA" id="ARBA00022692"/>
    </source>
</evidence>
<evidence type="ECO:0000313" key="9">
    <source>
        <dbReference type="Proteomes" id="UP000193067"/>
    </source>
</evidence>
<feature type="compositionally biased region" description="Basic and acidic residues" evidence="5">
    <location>
        <begin position="513"/>
        <end position="524"/>
    </location>
</feature>
<sequence length="553" mass="60466">MSSAVLRVELPAYSHSFQVQVPPTSTIREVKQEITRVCPGSPLPDGQRLVFKGRFLSDSEKVEEVWKSPDDSRVVHLAVHPSAWTSAPPSLPSAPSAPSPAPQPTPTPSHRPTASQARQPSYPASYASGHPGPTSAPTSSFPPLAYIQYLHNFALCVLSGGAVALPPQPPTSELEAWRRAAMDVYRNRGWTWPAVFDKPFPSGSPEEGAVYEAVTIEGLPYLSLVTPNATPTPAQSHALQLLSHTFSILSMANDPTLYAPSTSYPTYPDTRMTNLNQRLQELGFPPLRLAHNQAIPRNANEANQPNPLGAPGAPAGAEIRAIPIRALLVPLLMLAFRTVLLLYFFSPSKRPLFGILLSLWVVYEAWTAMRLVFNEGNDRIADAAAANLAAANAPAGQAGAPAPAAPAVANRPNRSQVRSPIQAVIDRLAMMNISYEDALLESDTDAHPPSPLQKTKMFVTLFLLTLYPAAWDRRRTALRRREGRIRTEANAREAALTERAERESAGDAAPARSAEEEARAKAREQLVVRHERRSAWLKQYVQRVQYSEWVDDP</sequence>
<organism evidence="8 9">
    <name type="scientific">Trametes coccinea (strain BRFM310)</name>
    <name type="common">Pycnoporus coccineus</name>
    <dbReference type="NCBI Taxonomy" id="1353009"/>
    <lineage>
        <taxon>Eukaryota</taxon>
        <taxon>Fungi</taxon>
        <taxon>Dikarya</taxon>
        <taxon>Basidiomycota</taxon>
        <taxon>Agaricomycotina</taxon>
        <taxon>Agaricomycetes</taxon>
        <taxon>Polyporales</taxon>
        <taxon>Polyporaceae</taxon>
        <taxon>Trametes</taxon>
    </lineage>
</organism>
<reference evidence="8 9" key="1">
    <citation type="journal article" date="2015" name="Biotechnol. Biofuels">
        <title>Enhanced degradation of softwood versus hardwood by the white-rot fungus Pycnoporus coccineus.</title>
        <authorList>
            <person name="Couturier M."/>
            <person name="Navarro D."/>
            <person name="Chevret D."/>
            <person name="Henrissat B."/>
            <person name="Piumi F."/>
            <person name="Ruiz-Duenas F.J."/>
            <person name="Martinez A.T."/>
            <person name="Grigoriev I.V."/>
            <person name="Riley R."/>
            <person name="Lipzen A."/>
            <person name="Berrin J.G."/>
            <person name="Master E.R."/>
            <person name="Rosso M.N."/>
        </authorList>
    </citation>
    <scope>NUCLEOTIDE SEQUENCE [LARGE SCALE GENOMIC DNA]</scope>
    <source>
        <strain evidence="8 9">BRFM310</strain>
    </source>
</reference>
<feature type="compositionally biased region" description="Basic and acidic residues" evidence="5">
    <location>
        <begin position="489"/>
        <end position="505"/>
    </location>
</feature>
<protein>
    <recommendedName>
        <fullName evidence="7">Ubiquitin-like domain-containing protein</fullName>
    </recommendedName>
</protein>
<dbReference type="Proteomes" id="UP000193067">
    <property type="component" value="Unassembled WGS sequence"/>
</dbReference>
<dbReference type="InterPro" id="IPR000626">
    <property type="entry name" value="Ubiquitin-like_dom"/>
</dbReference>
<dbReference type="STRING" id="1353009.A0A1Y2IC12"/>
<gene>
    <name evidence="8" type="ORF">PYCCODRAFT_1438996</name>
</gene>
<dbReference type="GO" id="GO:0030968">
    <property type="term" value="P:endoplasmic reticulum unfolded protein response"/>
    <property type="evidence" value="ECO:0007669"/>
    <property type="project" value="TreeGrafter"/>
</dbReference>
<keyword evidence="2 6" id="KW-0812">Transmembrane</keyword>
<evidence type="ECO:0000256" key="1">
    <source>
        <dbReference type="ARBA" id="ARBA00004370"/>
    </source>
</evidence>
<keyword evidence="4 6" id="KW-0472">Membrane</keyword>
<dbReference type="CDD" id="cd17039">
    <property type="entry name" value="Ubl_ubiquitin_like"/>
    <property type="match status" value="1"/>
</dbReference>
<feature type="transmembrane region" description="Helical" evidence="6">
    <location>
        <begin position="352"/>
        <end position="373"/>
    </location>
</feature>
<dbReference type="Gene3D" id="3.10.20.90">
    <property type="entry name" value="Phosphatidylinositol 3-kinase Catalytic Subunit, Chain A, domain 1"/>
    <property type="match status" value="1"/>
</dbReference>
<dbReference type="InterPro" id="IPR029071">
    <property type="entry name" value="Ubiquitin-like_domsf"/>
</dbReference>
<name>A0A1Y2IC12_TRAC3</name>
<keyword evidence="3 6" id="KW-1133">Transmembrane helix</keyword>
<keyword evidence="9" id="KW-1185">Reference proteome</keyword>
<dbReference type="PROSITE" id="PS50053">
    <property type="entry name" value="UBIQUITIN_2"/>
    <property type="match status" value="1"/>
</dbReference>
<feature type="transmembrane region" description="Helical" evidence="6">
    <location>
        <begin position="327"/>
        <end position="345"/>
    </location>
</feature>
<dbReference type="GO" id="GO:0016020">
    <property type="term" value="C:membrane"/>
    <property type="evidence" value="ECO:0007669"/>
    <property type="project" value="UniProtKB-SubCell"/>
</dbReference>
<evidence type="ECO:0000256" key="5">
    <source>
        <dbReference type="SAM" id="MobiDB-lite"/>
    </source>
</evidence>
<dbReference type="Pfam" id="PF00240">
    <property type="entry name" value="ubiquitin"/>
    <property type="match status" value="1"/>
</dbReference>
<dbReference type="PANTHER" id="PTHR12943:SF27">
    <property type="entry name" value="HOMOCYSTEINE-INDUCED ENDOPLASMIC RETICULUM PROTEIN, ISOFORM A"/>
    <property type="match status" value="1"/>
</dbReference>
<proteinExistence type="predicted"/>
<feature type="region of interest" description="Disordered" evidence="5">
    <location>
        <begin position="84"/>
        <end position="137"/>
    </location>
</feature>
<comment type="subcellular location">
    <subcellularLocation>
        <location evidence="1">Membrane</location>
    </subcellularLocation>
</comment>
<dbReference type="PANTHER" id="PTHR12943">
    <property type="entry name" value="HOMOCYSTEINE-RESPONSIVE ENDOPLASMIC RETICULUM-RESIDENT UNIQUITIN-LIKE DOMAIN HERPUD PROTEIN FAMILY MEMBER"/>
    <property type="match status" value="1"/>
</dbReference>
<evidence type="ECO:0000256" key="6">
    <source>
        <dbReference type="SAM" id="Phobius"/>
    </source>
</evidence>
<accession>A0A1Y2IC12</accession>
<feature type="compositionally biased region" description="Pro residues" evidence="5">
    <location>
        <begin position="89"/>
        <end position="109"/>
    </location>
</feature>
<evidence type="ECO:0000256" key="3">
    <source>
        <dbReference type="ARBA" id="ARBA00022989"/>
    </source>
</evidence>
<feature type="region of interest" description="Disordered" evidence="5">
    <location>
        <begin position="489"/>
        <end position="524"/>
    </location>
</feature>
<dbReference type="SUPFAM" id="SSF54236">
    <property type="entry name" value="Ubiquitin-like"/>
    <property type="match status" value="1"/>
</dbReference>
<dbReference type="AlphaFoldDB" id="A0A1Y2IC12"/>
<feature type="domain" description="Ubiquitin-like" evidence="7">
    <location>
        <begin position="6"/>
        <end position="64"/>
    </location>
</feature>
<evidence type="ECO:0000259" key="7">
    <source>
        <dbReference type="PROSITE" id="PS50053"/>
    </source>
</evidence>
<dbReference type="EMBL" id="KZ084135">
    <property type="protein sequence ID" value="OSC98659.1"/>
    <property type="molecule type" value="Genomic_DNA"/>
</dbReference>
<dbReference type="OrthoDB" id="21589at2759"/>
<evidence type="ECO:0000256" key="4">
    <source>
        <dbReference type="ARBA" id="ARBA00023136"/>
    </source>
</evidence>